<dbReference type="EMBL" id="QGKW02000717">
    <property type="protein sequence ID" value="KAF2599229.1"/>
    <property type="molecule type" value="Genomic_DNA"/>
</dbReference>
<protein>
    <recommendedName>
        <fullName evidence="5">Retrotransposon gag domain-containing protein</fullName>
    </recommendedName>
</protein>
<feature type="compositionally biased region" description="Polar residues" evidence="1">
    <location>
        <begin position="202"/>
        <end position="212"/>
    </location>
</feature>
<gene>
    <name evidence="3" type="ORF">F2Q68_00010819</name>
    <name evidence="2" type="ORF">F2Q70_00017856</name>
</gene>
<proteinExistence type="predicted"/>
<dbReference type="AlphaFoldDB" id="A0A8S9KXZ3"/>
<sequence length="252" mass="28540">MSHGEDESLRNFIKRFKTVMARVSGISDKVEIDALRKTLWYKSKFRKLITLDKARTIQDALHKATDYIIIEEETKVLSQKVRLTKTSSKDLGSDHKPKKRNPQNDKSVHLGEKETQGVHNYAINSGPEPGRTTGNTWIRNPNYDENVFCDFHQARGHSTVNCKVLGARLTAKLLAVELAEVSSIKDVVRDLDRLPRNDKVPQTENSFQGNQSGEKHGRRQDGKGNDNSRRIINMIIGGSQYCSDTVYAIKAY</sequence>
<feature type="compositionally biased region" description="Basic and acidic residues" evidence="1">
    <location>
        <begin position="213"/>
        <end position="228"/>
    </location>
</feature>
<dbReference type="EMBL" id="QGKY02001250">
    <property type="protein sequence ID" value="KAF2562771.1"/>
    <property type="molecule type" value="Genomic_DNA"/>
</dbReference>
<organism evidence="3 4">
    <name type="scientific">Brassica cretica</name>
    <name type="common">Mustard</name>
    <dbReference type="NCBI Taxonomy" id="69181"/>
    <lineage>
        <taxon>Eukaryota</taxon>
        <taxon>Viridiplantae</taxon>
        <taxon>Streptophyta</taxon>
        <taxon>Embryophyta</taxon>
        <taxon>Tracheophyta</taxon>
        <taxon>Spermatophyta</taxon>
        <taxon>Magnoliopsida</taxon>
        <taxon>eudicotyledons</taxon>
        <taxon>Gunneridae</taxon>
        <taxon>Pentapetalae</taxon>
        <taxon>rosids</taxon>
        <taxon>malvids</taxon>
        <taxon>Brassicales</taxon>
        <taxon>Brassicaceae</taxon>
        <taxon>Brassiceae</taxon>
        <taxon>Brassica</taxon>
    </lineage>
</organism>
<accession>A0A8S9KXZ3</accession>
<evidence type="ECO:0000313" key="2">
    <source>
        <dbReference type="EMBL" id="KAF2562771.1"/>
    </source>
</evidence>
<evidence type="ECO:0000313" key="3">
    <source>
        <dbReference type="EMBL" id="KAF2599229.1"/>
    </source>
</evidence>
<feature type="region of interest" description="Disordered" evidence="1">
    <location>
        <begin position="86"/>
        <end position="138"/>
    </location>
</feature>
<reference evidence="3" key="1">
    <citation type="submission" date="2019-12" db="EMBL/GenBank/DDBJ databases">
        <title>Genome sequencing and annotation of Brassica cretica.</title>
        <authorList>
            <person name="Studholme D.J."/>
            <person name="Sarris P.F."/>
        </authorList>
    </citation>
    <scope>NUCLEOTIDE SEQUENCE</scope>
    <source>
        <strain evidence="3">PFS-001/15</strain>
        <strain evidence="2">PFS-102/07</strain>
        <tissue evidence="3">Leaf</tissue>
    </source>
</reference>
<evidence type="ECO:0000313" key="4">
    <source>
        <dbReference type="Proteomes" id="UP000712281"/>
    </source>
</evidence>
<dbReference type="Proteomes" id="UP000712281">
    <property type="component" value="Unassembled WGS sequence"/>
</dbReference>
<evidence type="ECO:0008006" key="5">
    <source>
        <dbReference type="Google" id="ProtNLM"/>
    </source>
</evidence>
<comment type="caution">
    <text evidence="3">The sequence shown here is derived from an EMBL/GenBank/DDBJ whole genome shotgun (WGS) entry which is preliminary data.</text>
</comment>
<evidence type="ECO:0000256" key="1">
    <source>
        <dbReference type="SAM" id="MobiDB-lite"/>
    </source>
</evidence>
<feature type="compositionally biased region" description="Basic and acidic residues" evidence="1">
    <location>
        <begin position="102"/>
        <end position="116"/>
    </location>
</feature>
<name>A0A8S9KXZ3_BRACR</name>
<feature type="region of interest" description="Disordered" evidence="1">
    <location>
        <begin position="195"/>
        <end position="228"/>
    </location>
</feature>